<dbReference type="PANTHER" id="PTHR32196:SF72">
    <property type="entry name" value="RIBOSE IMPORT PERMEASE PROTEIN RBSC"/>
    <property type="match status" value="1"/>
</dbReference>
<comment type="caution">
    <text evidence="7">The sequence shown here is derived from an EMBL/GenBank/DDBJ whole genome shotgun (WGS) entry which is preliminary data.</text>
</comment>
<feature type="transmembrane region" description="Helical" evidence="6">
    <location>
        <begin position="222"/>
        <end position="243"/>
    </location>
</feature>
<dbReference type="RefSeq" id="WP_199882846.1">
    <property type="nucleotide sequence ID" value="NZ_JAJCIQ010000002.1"/>
</dbReference>
<keyword evidence="4 6" id="KW-1133">Transmembrane helix</keyword>
<evidence type="ECO:0000256" key="1">
    <source>
        <dbReference type="ARBA" id="ARBA00004651"/>
    </source>
</evidence>
<dbReference type="Proteomes" id="UP001299546">
    <property type="component" value="Unassembled WGS sequence"/>
</dbReference>
<dbReference type="CDD" id="cd06579">
    <property type="entry name" value="TM_PBP1_transp_AraH_like"/>
    <property type="match status" value="1"/>
</dbReference>
<feature type="transmembrane region" description="Helical" evidence="6">
    <location>
        <begin position="21"/>
        <end position="39"/>
    </location>
</feature>
<name>A0ABS8DFX2_9FIRM</name>
<feature type="transmembrane region" description="Helical" evidence="6">
    <location>
        <begin position="255"/>
        <end position="286"/>
    </location>
</feature>
<proteinExistence type="predicted"/>
<evidence type="ECO:0000256" key="2">
    <source>
        <dbReference type="ARBA" id="ARBA00022475"/>
    </source>
</evidence>
<gene>
    <name evidence="7" type="ORF">LIZ65_05285</name>
</gene>
<protein>
    <submittedName>
        <fullName evidence="7">ABC transporter permease</fullName>
    </submittedName>
</protein>
<feature type="transmembrane region" description="Helical" evidence="6">
    <location>
        <begin position="59"/>
        <end position="84"/>
    </location>
</feature>
<dbReference type="Pfam" id="PF02653">
    <property type="entry name" value="BPD_transp_2"/>
    <property type="match status" value="1"/>
</dbReference>
<keyword evidence="3 6" id="KW-0812">Transmembrane</keyword>
<accession>A0ABS8DFX2</accession>
<keyword evidence="2" id="KW-1003">Cell membrane</keyword>
<dbReference type="InterPro" id="IPR001851">
    <property type="entry name" value="ABC_transp_permease"/>
</dbReference>
<organism evidence="7 8">
    <name type="scientific">Bariatricus massiliensis</name>
    <dbReference type="NCBI Taxonomy" id="1745713"/>
    <lineage>
        <taxon>Bacteria</taxon>
        <taxon>Bacillati</taxon>
        <taxon>Bacillota</taxon>
        <taxon>Clostridia</taxon>
        <taxon>Lachnospirales</taxon>
        <taxon>Lachnospiraceae</taxon>
        <taxon>Bariatricus</taxon>
    </lineage>
</organism>
<comment type="subcellular location">
    <subcellularLocation>
        <location evidence="1">Cell membrane</location>
        <topology evidence="1">Multi-pass membrane protein</topology>
    </subcellularLocation>
</comment>
<evidence type="ECO:0000256" key="6">
    <source>
        <dbReference type="SAM" id="Phobius"/>
    </source>
</evidence>
<keyword evidence="5 6" id="KW-0472">Membrane</keyword>
<feature type="transmembrane region" description="Helical" evidence="6">
    <location>
        <begin position="158"/>
        <end position="188"/>
    </location>
</feature>
<feature type="transmembrane region" description="Helical" evidence="6">
    <location>
        <begin position="298"/>
        <end position="317"/>
    </location>
</feature>
<reference evidence="7 8" key="1">
    <citation type="submission" date="2021-10" db="EMBL/GenBank/DDBJ databases">
        <title>Collection of gut derived symbiotic bacterial strains cultured from healthy donors.</title>
        <authorList>
            <person name="Lin H."/>
            <person name="Littmann E."/>
            <person name="Kohout C."/>
            <person name="Pamer E.G."/>
        </authorList>
    </citation>
    <scope>NUCLEOTIDE SEQUENCE [LARGE SCALE GENOMIC DNA]</scope>
    <source>
        <strain evidence="7 8">DFI.1.165</strain>
    </source>
</reference>
<evidence type="ECO:0000313" key="7">
    <source>
        <dbReference type="EMBL" id="MCB7386694.1"/>
    </source>
</evidence>
<evidence type="ECO:0000256" key="3">
    <source>
        <dbReference type="ARBA" id="ARBA00022692"/>
    </source>
</evidence>
<dbReference type="PANTHER" id="PTHR32196">
    <property type="entry name" value="ABC TRANSPORTER PERMEASE PROTEIN YPHD-RELATED-RELATED"/>
    <property type="match status" value="1"/>
</dbReference>
<keyword evidence="8" id="KW-1185">Reference proteome</keyword>
<evidence type="ECO:0000256" key="4">
    <source>
        <dbReference type="ARBA" id="ARBA00022989"/>
    </source>
</evidence>
<evidence type="ECO:0000313" key="8">
    <source>
        <dbReference type="Proteomes" id="UP001299546"/>
    </source>
</evidence>
<sequence>MSVNKNSYIKNNFVYKFIKKNLMILIALLIMFLILAVGTDSFMTGKNIMSVLRQISINGILAFGMAMALIVGGIDLSVGSVMALTGCLCVQIINNGVPAIPAIILALLAGALCGFLNGVIAAFTEIPAFIITLATQQCFRGIAFLMTGGKAISSYDEVFCSIGTISVGPVPFLVVITVMILAFTIILLGHTKFGRGMYAIGGNKSAAIYSGIHVRRIVLGSYIIPGVYAALAGIILAARVYSAQPGAGEGYEGDAIAAAVLGGVSFSGGIGSAGGVMLGALVIGFMNNGLNMMQVSSYWQMVAKGLVILVAVYLDTLKKSKRLKIKKQEG</sequence>
<feature type="transmembrane region" description="Helical" evidence="6">
    <location>
        <begin position="96"/>
        <end position="120"/>
    </location>
</feature>
<evidence type="ECO:0000256" key="5">
    <source>
        <dbReference type="ARBA" id="ARBA00023136"/>
    </source>
</evidence>
<dbReference type="EMBL" id="JAJCIS010000002">
    <property type="protein sequence ID" value="MCB7386694.1"/>
    <property type="molecule type" value="Genomic_DNA"/>
</dbReference>